<name>A0ABU7JWC1_9NOCA</name>
<evidence type="ECO:0000313" key="2">
    <source>
        <dbReference type="EMBL" id="MEE2034321.1"/>
    </source>
</evidence>
<sequence length="163" mass="16385">MNDVLALIADPNLVASLRRVAAASDRKLDEAASPPPRRTWCAAGLVVVDHRSARTCATALPRRTGVVLVCSGTPDLREWQAAATVGAEHVFGLPEDEVELLAVLGAAAEPETNGGTVISVVGGCGGAGASTFAAALAKAAAARHPAGVLLVDGDPFGSGLDVL</sequence>
<dbReference type="InterPro" id="IPR059050">
    <property type="entry name" value="Rv3660c_N"/>
</dbReference>
<dbReference type="SUPFAM" id="SSF52540">
    <property type="entry name" value="P-loop containing nucleoside triphosphate hydrolases"/>
    <property type="match status" value="1"/>
</dbReference>
<feature type="domain" description="Rv3660c-like CheY-like N-terminal" evidence="1">
    <location>
        <begin position="8"/>
        <end position="113"/>
    </location>
</feature>
<proteinExistence type="predicted"/>
<organism evidence="2 3">
    <name type="scientific">Rhodococcus chondri</name>
    <dbReference type="NCBI Taxonomy" id="3065941"/>
    <lineage>
        <taxon>Bacteria</taxon>
        <taxon>Bacillati</taxon>
        <taxon>Actinomycetota</taxon>
        <taxon>Actinomycetes</taxon>
        <taxon>Mycobacteriales</taxon>
        <taxon>Nocardiaceae</taxon>
        <taxon>Rhodococcus</taxon>
    </lineage>
</organism>
<reference evidence="2 3" key="1">
    <citation type="submission" date="2023-08" db="EMBL/GenBank/DDBJ databases">
        <authorList>
            <person name="Girao M."/>
            <person name="Carvalho M.F."/>
        </authorList>
    </citation>
    <scope>NUCLEOTIDE SEQUENCE [LARGE SCALE GENOMIC DNA]</scope>
    <source>
        <strain evidence="2 3">CC-R104</strain>
    </source>
</reference>
<dbReference type="InterPro" id="IPR022521">
    <property type="entry name" value="Rv3660c"/>
</dbReference>
<feature type="non-terminal residue" evidence="2">
    <location>
        <position position="163"/>
    </location>
</feature>
<evidence type="ECO:0000313" key="3">
    <source>
        <dbReference type="Proteomes" id="UP001331936"/>
    </source>
</evidence>
<comment type="caution">
    <text evidence="2">The sequence shown here is derived from an EMBL/GenBank/DDBJ whole genome shotgun (WGS) entry which is preliminary data.</text>
</comment>
<dbReference type="Gene3D" id="3.40.50.300">
    <property type="entry name" value="P-loop containing nucleotide triphosphate hydrolases"/>
    <property type="match status" value="1"/>
</dbReference>
<dbReference type="InterPro" id="IPR027417">
    <property type="entry name" value="P-loop_NTPase"/>
</dbReference>
<dbReference type="Proteomes" id="UP001331936">
    <property type="component" value="Unassembled WGS sequence"/>
</dbReference>
<dbReference type="EMBL" id="JAUZMZ010000137">
    <property type="protein sequence ID" value="MEE2034321.1"/>
    <property type="molecule type" value="Genomic_DNA"/>
</dbReference>
<accession>A0ABU7JWC1</accession>
<gene>
    <name evidence="2" type="ORF">Q8814_19745</name>
</gene>
<dbReference type="NCBIfam" id="TIGR03815">
    <property type="entry name" value="CpaE_hom_Actino"/>
    <property type="match status" value="1"/>
</dbReference>
<protein>
    <recommendedName>
        <fullName evidence="1">Rv3660c-like CheY-like N-terminal domain-containing protein</fullName>
    </recommendedName>
</protein>
<dbReference type="RefSeq" id="WP_330153695.1">
    <property type="nucleotide sequence ID" value="NZ_JAUZMZ010000137.1"/>
</dbReference>
<dbReference type="Pfam" id="PF26563">
    <property type="entry name" value="Rv3660c_N"/>
    <property type="match status" value="1"/>
</dbReference>
<evidence type="ECO:0000259" key="1">
    <source>
        <dbReference type="Pfam" id="PF26563"/>
    </source>
</evidence>
<keyword evidence="3" id="KW-1185">Reference proteome</keyword>